<reference evidence="3" key="1">
    <citation type="journal article" date="2019" name="Int. J. Syst. Evol. Microbiol.">
        <title>The Global Catalogue of Microorganisms (GCM) 10K type strain sequencing project: providing services to taxonomists for standard genome sequencing and annotation.</title>
        <authorList>
            <consortium name="The Broad Institute Genomics Platform"/>
            <consortium name="The Broad Institute Genome Sequencing Center for Infectious Disease"/>
            <person name="Wu L."/>
            <person name="Ma J."/>
        </authorList>
    </citation>
    <scope>NUCLEOTIDE SEQUENCE [LARGE SCALE GENOMIC DNA]</scope>
    <source>
        <strain evidence="3">KCTC 32255</strain>
    </source>
</reference>
<accession>A0ABW2BUN3</accession>
<dbReference type="EMBL" id="JBHSXX010000001">
    <property type="protein sequence ID" value="MFC6865907.1"/>
    <property type="molecule type" value="Genomic_DNA"/>
</dbReference>
<dbReference type="RefSeq" id="WP_345402611.1">
    <property type="nucleotide sequence ID" value="NZ_BAABLA010000111.1"/>
</dbReference>
<organism evidence="2 3">
    <name type="scientific">Haloechinothrix salitolerans</name>
    <dbReference type="NCBI Taxonomy" id="926830"/>
    <lineage>
        <taxon>Bacteria</taxon>
        <taxon>Bacillati</taxon>
        <taxon>Actinomycetota</taxon>
        <taxon>Actinomycetes</taxon>
        <taxon>Pseudonocardiales</taxon>
        <taxon>Pseudonocardiaceae</taxon>
        <taxon>Haloechinothrix</taxon>
    </lineage>
</organism>
<gene>
    <name evidence="2" type="ORF">ACFQGD_01965</name>
</gene>
<dbReference type="Pfam" id="PF11209">
    <property type="entry name" value="LmeA"/>
    <property type="match status" value="1"/>
</dbReference>
<dbReference type="Proteomes" id="UP001596337">
    <property type="component" value="Unassembled WGS sequence"/>
</dbReference>
<dbReference type="InterPro" id="IPR021373">
    <property type="entry name" value="DUF2993"/>
</dbReference>
<keyword evidence="3" id="KW-1185">Reference proteome</keyword>
<evidence type="ECO:0000256" key="1">
    <source>
        <dbReference type="SAM" id="MobiDB-lite"/>
    </source>
</evidence>
<evidence type="ECO:0000313" key="2">
    <source>
        <dbReference type="EMBL" id="MFC6865907.1"/>
    </source>
</evidence>
<feature type="region of interest" description="Disordered" evidence="1">
    <location>
        <begin position="1"/>
        <end position="20"/>
    </location>
</feature>
<sequence>MSNAVRDGARTGAAPRRKRPRRTGTKLLVFLVTFGALLVAADFGFAAVAEHQVSQQTREQLNLNDDPAVTIHGFPFTTQALGGEYEHITLSADGVAVRDTLRNLHLIAELRDVTAPLNDVLEGNTDAIEIGELEGKIKIRQRDIGRLIKLPNLDIEPAAEAYVKSGDEKDKVSVADLDKRRDAMDDFPETAGVRLAATTRIAGTQTEIVAYGILELTETSVAIEPHRLEIGHENGRTVVPPQVRQNLLPQFRTTISPGSLPFNVRPSGVAVQQGAVIVQGKANNVTFAEGAALTSFK</sequence>
<comment type="caution">
    <text evidence="2">The sequence shown here is derived from an EMBL/GenBank/DDBJ whole genome shotgun (WGS) entry which is preliminary data.</text>
</comment>
<evidence type="ECO:0000313" key="3">
    <source>
        <dbReference type="Proteomes" id="UP001596337"/>
    </source>
</evidence>
<name>A0ABW2BUN3_9PSEU</name>
<proteinExistence type="predicted"/>
<protein>
    <submittedName>
        <fullName evidence="2">DUF2993 domain-containing protein</fullName>
    </submittedName>
</protein>